<dbReference type="EMBL" id="QFOI01000015">
    <property type="protein sequence ID" value="PZP52005.1"/>
    <property type="molecule type" value="Genomic_DNA"/>
</dbReference>
<organism evidence="1 2">
    <name type="scientific">Pseudopedobacter saltans</name>
    <dbReference type="NCBI Taxonomy" id="151895"/>
    <lineage>
        <taxon>Bacteria</taxon>
        <taxon>Pseudomonadati</taxon>
        <taxon>Bacteroidota</taxon>
        <taxon>Sphingobacteriia</taxon>
        <taxon>Sphingobacteriales</taxon>
        <taxon>Sphingobacteriaceae</taxon>
        <taxon>Pseudopedobacter</taxon>
    </lineage>
</organism>
<accession>A0A2W5F7N6</accession>
<name>A0A2W5F7N6_9SPHI</name>
<gene>
    <name evidence="1" type="ORF">DI598_01825</name>
</gene>
<reference evidence="1 2" key="1">
    <citation type="submission" date="2017-11" db="EMBL/GenBank/DDBJ databases">
        <title>Infants hospitalized years apart are colonized by the same room-sourced microbial strains.</title>
        <authorList>
            <person name="Brooks B."/>
            <person name="Olm M.R."/>
            <person name="Firek B.A."/>
            <person name="Baker R."/>
            <person name="Thomas B.C."/>
            <person name="Morowitz M.J."/>
            <person name="Banfield J.F."/>
        </authorList>
    </citation>
    <scope>NUCLEOTIDE SEQUENCE [LARGE SCALE GENOMIC DNA]</scope>
    <source>
        <strain evidence="1">S2_009_000_R2_76</strain>
    </source>
</reference>
<protein>
    <submittedName>
        <fullName evidence="1">Uncharacterized protein</fullName>
    </submittedName>
</protein>
<proteinExistence type="predicted"/>
<evidence type="ECO:0000313" key="2">
    <source>
        <dbReference type="Proteomes" id="UP000249645"/>
    </source>
</evidence>
<comment type="caution">
    <text evidence="1">The sequence shown here is derived from an EMBL/GenBank/DDBJ whole genome shotgun (WGS) entry which is preliminary data.</text>
</comment>
<dbReference type="AlphaFoldDB" id="A0A2W5F7N6"/>
<sequence>MGTTFAQKGKFSKPKEAIEDEQNLQGHLIDDKTYEFDKDNKVKVGDSVIMGDPVWSGDFRFVTEKKGLLGKIGGIKDIARTVIPGSTAATDAVEYSTPVNKVGSIRRGTEKMKDHPDVQYSELAKSIMGKTMVITEFKEKDYGKAKEVIATAELGKKKFLIVMTLALMQHEIYLKD</sequence>
<evidence type="ECO:0000313" key="1">
    <source>
        <dbReference type="EMBL" id="PZP52005.1"/>
    </source>
</evidence>
<dbReference type="Proteomes" id="UP000249645">
    <property type="component" value="Unassembled WGS sequence"/>
</dbReference>